<name>A0A067CIX1_SAPPC</name>
<evidence type="ECO:0000256" key="1">
    <source>
        <dbReference type="ARBA" id="ARBA00004394"/>
    </source>
</evidence>
<evidence type="ECO:0000256" key="8">
    <source>
        <dbReference type="ARBA" id="ARBA00023034"/>
    </source>
</evidence>
<dbReference type="Proteomes" id="UP000030745">
    <property type="component" value="Unassembled WGS sequence"/>
</dbReference>
<evidence type="ECO:0000313" key="12">
    <source>
        <dbReference type="EMBL" id="KDO26506.1"/>
    </source>
</evidence>
<feature type="transmembrane region" description="Helical" evidence="11">
    <location>
        <begin position="507"/>
        <end position="527"/>
    </location>
</feature>
<keyword evidence="9 11" id="KW-0472">Membrane</keyword>
<accession>A0A067CIX1</accession>
<dbReference type="InterPro" id="IPR029044">
    <property type="entry name" value="Nucleotide-diphossugar_trans"/>
</dbReference>
<protein>
    <recommendedName>
        <fullName evidence="14">Nucleotide-diphospho-sugar transferase</fullName>
    </recommendedName>
</protein>
<evidence type="ECO:0000313" key="13">
    <source>
        <dbReference type="Proteomes" id="UP000030745"/>
    </source>
</evidence>
<evidence type="ECO:0000256" key="6">
    <source>
        <dbReference type="ARBA" id="ARBA00022968"/>
    </source>
</evidence>
<evidence type="ECO:0000256" key="11">
    <source>
        <dbReference type="SAM" id="Phobius"/>
    </source>
</evidence>
<evidence type="ECO:0000256" key="10">
    <source>
        <dbReference type="ARBA" id="ARBA00037847"/>
    </source>
</evidence>
<proteinExistence type="inferred from homology"/>
<keyword evidence="8" id="KW-0333">Golgi apparatus</keyword>
<dbReference type="OMA" id="MATTCHS"/>
<dbReference type="VEuPathDB" id="FungiDB:SPRG_07909"/>
<dbReference type="OrthoDB" id="430354at2759"/>
<evidence type="ECO:0000256" key="9">
    <source>
        <dbReference type="ARBA" id="ARBA00023136"/>
    </source>
</evidence>
<reference evidence="12 13" key="1">
    <citation type="journal article" date="2013" name="PLoS Genet.">
        <title>Distinctive expansion of potential virulence genes in the genome of the oomycete fish pathogen Saprolegnia parasitica.</title>
        <authorList>
            <person name="Jiang R.H."/>
            <person name="de Bruijn I."/>
            <person name="Haas B.J."/>
            <person name="Belmonte R."/>
            <person name="Lobach L."/>
            <person name="Christie J."/>
            <person name="van den Ackerveken G."/>
            <person name="Bottin A."/>
            <person name="Bulone V."/>
            <person name="Diaz-Moreno S.M."/>
            <person name="Dumas B."/>
            <person name="Fan L."/>
            <person name="Gaulin E."/>
            <person name="Govers F."/>
            <person name="Grenville-Briggs L.J."/>
            <person name="Horner N.R."/>
            <person name="Levin J.Z."/>
            <person name="Mammella M."/>
            <person name="Meijer H.J."/>
            <person name="Morris P."/>
            <person name="Nusbaum C."/>
            <person name="Oome S."/>
            <person name="Phillips A.J."/>
            <person name="van Rooyen D."/>
            <person name="Rzeszutek E."/>
            <person name="Saraiva M."/>
            <person name="Secombes C.J."/>
            <person name="Seidl M.F."/>
            <person name="Snel B."/>
            <person name="Stassen J.H."/>
            <person name="Sykes S."/>
            <person name="Tripathy S."/>
            <person name="van den Berg H."/>
            <person name="Vega-Arreguin J.C."/>
            <person name="Wawra S."/>
            <person name="Young S.K."/>
            <person name="Zeng Q."/>
            <person name="Dieguez-Uribeondo J."/>
            <person name="Russ C."/>
            <person name="Tyler B.M."/>
            <person name="van West P."/>
        </authorList>
    </citation>
    <scope>NUCLEOTIDE SEQUENCE [LARGE SCALE GENOMIC DNA]</scope>
    <source>
        <strain evidence="12 13">CBS 223.65</strain>
    </source>
</reference>
<keyword evidence="5 11" id="KW-0812">Transmembrane</keyword>
<keyword evidence="13" id="KW-1185">Reference proteome</keyword>
<evidence type="ECO:0000256" key="2">
    <source>
        <dbReference type="ARBA" id="ARBA00004606"/>
    </source>
</evidence>
<dbReference type="EMBL" id="KK583223">
    <property type="protein sequence ID" value="KDO26506.1"/>
    <property type="molecule type" value="Genomic_DNA"/>
</dbReference>
<dbReference type="GO" id="GO:0046354">
    <property type="term" value="P:mannan biosynthetic process"/>
    <property type="evidence" value="ECO:0007669"/>
    <property type="project" value="TreeGrafter"/>
</dbReference>
<dbReference type="GO" id="GO:0000026">
    <property type="term" value="F:alpha-1,2-mannosyltransferase activity"/>
    <property type="evidence" value="ECO:0007669"/>
    <property type="project" value="TreeGrafter"/>
</dbReference>
<evidence type="ECO:0008006" key="14">
    <source>
        <dbReference type="Google" id="ProtNLM"/>
    </source>
</evidence>
<dbReference type="KEGG" id="spar:SPRG_07909"/>
<dbReference type="GeneID" id="24130159"/>
<dbReference type="RefSeq" id="XP_012202651.1">
    <property type="nucleotide sequence ID" value="XM_012347261.1"/>
</dbReference>
<comment type="subcellular location">
    <subcellularLocation>
        <location evidence="10">Endomembrane system</location>
        <topology evidence="10">Single-pass membrane protein</topology>
    </subcellularLocation>
    <subcellularLocation>
        <location evidence="1">Golgi apparatus membrane</location>
    </subcellularLocation>
    <subcellularLocation>
        <location evidence="2">Membrane</location>
        <topology evidence="2">Single-pass type II membrane protein</topology>
    </subcellularLocation>
</comment>
<dbReference type="AlphaFoldDB" id="A0A067CIX1"/>
<dbReference type="PANTHER" id="PTHR31646">
    <property type="entry name" value="ALPHA-1,2-MANNOSYLTRANSFERASE MNN2"/>
    <property type="match status" value="1"/>
</dbReference>
<dbReference type="Gene3D" id="3.90.550.10">
    <property type="entry name" value="Spore Coat Polysaccharide Biosynthesis Protein SpsA, Chain A"/>
    <property type="match status" value="1"/>
</dbReference>
<evidence type="ECO:0000256" key="3">
    <source>
        <dbReference type="ARBA" id="ARBA00009105"/>
    </source>
</evidence>
<keyword evidence="4" id="KW-0808">Transferase</keyword>
<keyword evidence="7 11" id="KW-1133">Transmembrane helix</keyword>
<dbReference type="InterPro" id="IPR022751">
    <property type="entry name" value="Alpha_mannosyltransferase"/>
</dbReference>
<dbReference type="PANTHER" id="PTHR31646:SF1">
    <property type="entry name" value="ALPHA-1,2-MANNOSYLTRANSFERASE MNN2"/>
    <property type="match status" value="1"/>
</dbReference>
<comment type="similarity">
    <text evidence="3">Belongs to the MNN1/MNT family.</text>
</comment>
<dbReference type="Pfam" id="PF11051">
    <property type="entry name" value="Mannosyl_trans3"/>
    <property type="match status" value="2"/>
</dbReference>
<keyword evidence="6" id="KW-0735">Signal-anchor</keyword>
<evidence type="ECO:0000256" key="5">
    <source>
        <dbReference type="ARBA" id="ARBA00022692"/>
    </source>
</evidence>
<feature type="transmembrane region" description="Helical" evidence="11">
    <location>
        <begin position="21"/>
        <end position="45"/>
    </location>
</feature>
<dbReference type="SUPFAM" id="SSF53448">
    <property type="entry name" value="Nucleotide-diphospho-sugar transferases"/>
    <property type="match status" value="1"/>
</dbReference>
<evidence type="ECO:0000256" key="7">
    <source>
        <dbReference type="ARBA" id="ARBA00022989"/>
    </source>
</evidence>
<evidence type="ECO:0000256" key="4">
    <source>
        <dbReference type="ARBA" id="ARBA00022679"/>
    </source>
</evidence>
<sequence length="550" mass="61411">MQQQQRGPPPSVRWRRRGSAAASIACLLATIAVATYTTGVFHVALPTPSIDEPRNLTLDRVPAVWQPSEFECVAWRAMSDCDPVSGQRRPLSDQSCDAPIVTGLAGYCEVRNRTSGDTYRVMATTCHSIERGVNFTCSMARAFTDFRHRAAAYEHAPSIAGTASRGLVFAIYPAVVPSVSAIIQLLRSYGCRLPIELFYRHDEMDPRRNAVLQRLEQTDKVVLRAITDPRATRFRTKPYALYHASFDHVLLLDCDNLPLRDPTYLFESRAFETHGALFWPDYWQPSNTLFHVDGESLLWEYLGVAFPTGMFEQESGQVLLNRATSVRALQYLMALTFHPNVLDDLKLAYGDKDLFRLAFLATSTPFHYIAALPMIVGTQLPWRAHFCGIAMGQRDMHGDMIFLHRNSAKLSGDAYQVPLLTHLQRFDQGRSSATKYKVAWTGDLEPGTPCWSLPWLLAPSSVEALSPTHPVVQAERKAIAFAVAAGNLLLGARQAPIADRPMTVNAWTSWLLALAALLYVVFAMRQLPSTWLHGSKKKRKTSSLVVNDCV</sequence>
<organism evidence="12 13">
    <name type="scientific">Saprolegnia parasitica (strain CBS 223.65)</name>
    <dbReference type="NCBI Taxonomy" id="695850"/>
    <lineage>
        <taxon>Eukaryota</taxon>
        <taxon>Sar</taxon>
        <taxon>Stramenopiles</taxon>
        <taxon>Oomycota</taxon>
        <taxon>Saprolegniomycetes</taxon>
        <taxon>Saprolegniales</taxon>
        <taxon>Saprolegniaceae</taxon>
        <taxon>Saprolegnia</taxon>
    </lineage>
</organism>
<dbReference type="GO" id="GO:0000139">
    <property type="term" value="C:Golgi membrane"/>
    <property type="evidence" value="ECO:0007669"/>
    <property type="project" value="UniProtKB-SubCell"/>
</dbReference>
<dbReference type="STRING" id="695850.A0A067CIX1"/>
<gene>
    <name evidence="12" type="ORF">SPRG_07909</name>
</gene>